<evidence type="ECO:0000256" key="1">
    <source>
        <dbReference type="SAM" id="SignalP"/>
    </source>
</evidence>
<dbReference type="EMBL" id="JASPKZ010000003">
    <property type="protein sequence ID" value="KAJ9601785.1"/>
    <property type="molecule type" value="Genomic_DNA"/>
</dbReference>
<comment type="caution">
    <text evidence="2">The sequence shown here is derived from an EMBL/GenBank/DDBJ whole genome shotgun (WGS) entry which is preliminary data.</text>
</comment>
<reference evidence="2" key="1">
    <citation type="journal article" date="2023" name="IScience">
        <title>Live-bearing cockroach genome reveals convergent evolutionary mechanisms linked to viviparity in insects and beyond.</title>
        <authorList>
            <person name="Fouks B."/>
            <person name="Harrison M.C."/>
            <person name="Mikhailova A.A."/>
            <person name="Marchal E."/>
            <person name="English S."/>
            <person name="Carruthers M."/>
            <person name="Jennings E.C."/>
            <person name="Chiamaka E.L."/>
            <person name="Frigard R.A."/>
            <person name="Pippel M."/>
            <person name="Attardo G.M."/>
            <person name="Benoit J.B."/>
            <person name="Bornberg-Bauer E."/>
            <person name="Tobe S.S."/>
        </authorList>
    </citation>
    <scope>NUCLEOTIDE SEQUENCE</scope>
    <source>
        <strain evidence="2">Stay&amp;Tobe</strain>
    </source>
</reference>
<feature type="chain" id="PRO_5042064741" evidence="1">
    <location>
        <begin position="22"/>
        <end position="73"/>
    </location>
</feature>
<organism evidence="2 3">
    <name type="scientific">Diploptera punctata</name>
    <name type="common">Pacific beetle cockroach</name>
    <dbReference type="NCBI Taxonomy" id="6984"/>
    <lineage>
        <taxon>Eukaryota</taxon>
        <taxon>Metazoa</taxon>
        <taxon>Ecdysozoa</taxon>
        <taxon>Arthropoda</taxon>
        <taxon>Hexapoda</taxon>
        <taxon>Insecta</taxon>
        <taxon>Pterygota</taxon>
        <taxon>Neoptera</taxon>
        <taxon>Polyneoptera</taxon>
        <taxon>Dictyoptera</taxon>
        <taxon>Blattodea</taxon>
        <taxon>Blaberoidea</taxon>
        <taxon>Blaberidae</taxon>
        <taxon>Diplopterinae</taxon>
        <taxon>Diploptera</taxon>
    </lineage>
</organism>
<feature type="non-terminal residue" evidence="2">
    <location>
        <position position="1"/>
    </location>
</feature>
<evidence type="ECO:0000313" key="2">
    <source>
        <dbReference type="EMBL" id="KAJ9601785.1"/>
    </source>
</evidence>
<protein>
    <submittedName>
        <fullName evidence="2">Uncharacterized protein</fullName>
    </submittedName>
</protein>
<sequence>SISKRSHKCSIGLMKILVTAAEVLHSLPESAPIYRGHAFTSLREQTSQFDLVVKDVDSKIHFKLILMPHFEVA</sequence>
<feature type="non-terminal residue" evidence="2">
    <location>
        <position position="73"/>
    </location>
</feature>
<proteinExistence type="predicted"/>
<feature type="signal peptide" evidence="1">
    <location>
        <begin position="1"/>
        <end position="21"/>
    </location>
</feature>
<gene>
    <name evidence="2" type="ORF">L9F63_000077</name>
</gene>
<accession>A0AAD8AN70</accession>
<evidence type="ECO:0000313" key="3">
    <source>
        <dbReference type="Proteomes" id="UP001233999"/>
    </source>
</evidence>
<keyword evidence="1" id="KW-0732">Signal</keyword>
<dbReference type="Proteomes" id="UP001233999">
    <property type="component" value="Unassembled WGS sequence"/>
</dbReference>
<name>A0AAD8AN70_DIPPU</name>
<keyword evidence="3" id="KW-1185">Reference proteome</keyword>
<reference evidence="2" key="2">
    <citation type="submission" date="2023-05" db="EMBL/GenBank/DDBJ databases">
        <authorList>
            <person name="Fouks B."/>
        </authorList>
    </citation>
    <scope>NUCLEOTIDE SEQUENCE</scope>
    <source>
        <strain evidence="2">Stay&amp;Tobe</strain>
        <tissue evidence="2">Testes</tissue>
    </source>
</reference>
<dbReference type="AlphaFoldDB" id="A0AAD8AN70"/>